<feature type="binding site" evidence="9">
    <location>
        <begin position="282"/>
        <end position="286"/>
    </location>
    <ligand>
        <name>substrate</name>
    </ligand>
</feature>
<dbReference type="SMART" id="SM00984">
    <property type="entry name" value="UDPG_MGDP_dh_C"/>
    <property type="match status" value="1"/>
</dbReference>
<feature type="binding site" evidence="10">
    <location>
        <position position="30"/>
    </location>
    <ligand>
        <name>NAD(+)</name>
        <dbReference type="ChEBI" id="CHEBI:57540"/>
    </ligand>
</feature>
<dbReference type="Pfam" id="PF00984">
    <property type="entry name" value="UDPG_MGDP_dh"/>
    <property type="match status" value="1"/>
</dbReference>
<dbReference type="SUPFAM" id="SSF51735">
    <property type="entry name" value="NAD(P)-binding Rossmann-fold domains"/>
    <property type="match status" value="1"/>
</dbReference>
<dbReference type="InterPro" id="IPR017476">
    <property type="entry name" value="UDP-Glc/GDP-Man"/>
</dbReference>
<evidence type="ECO:0000256" key="4">
    <source>
        <dbReference type="ARBA" id="ARBA00023002"/>
    </source>
</evidence>
<dbReference type="InterPro" id="IPR014027">
    <property type="entry name" value="UDP-Glc/GDP-Man_DH_C"/>
</dbReference>
<dbReference type="InterPro" id="IPR036220">
    <property type="entry name" value="UDP-Glc/GDP-Man_DH_C_sf"/>
</dbReference>
<dbReference type="EMBL" id="JAECZB010000007">
    <property type="protein sequence ID" value="MBH8551835.1"/>
    <property type="molecule type" value="Genomic_DNA"/>
</dbReference>
<name>A0A8J7HF10_9CYAN</name>
<dbReference type="Proteomes" id="UP000599391">
    <property type="component" value="Unassembled WGS sequence"/>
</dbReference>
<reference evidence="12 13" key="1">
    <citation type="journal article" date="2021" name="Int. J. Syst. Evol. Microbiol.">
        <title>Amazonocrinis nigriterrae gen. nov., sp. nov., Atlanticothrix silvestris gen. nov., sp. nov. and Dendronalium phyllosphericum gen. nov., sp. nov., nostocacean cyanobacteria from Brazilian environments.</title>
        <authorList>
            <person name="Alvarenga D.O."/>
            <person name="Andreote A.P.D."/>
            <person name="Branco L.H.Z."/>
            <person name="Delbaje E."/>
            <person name="Cruz R.B."/>
            <person name="Varani A.M."/>
            <person name="Fiore M.F."/>
        </authorList>
    </citation>
    <scope>NUCLEOTIDE SEQUENCE [LARGE SCALE GENOMIC DNA]</scope>
    <source>
        <strain evidence="12 13">CENA357</strain>
    </source>
</reference>
<dbReference type="UniPathway" id="UPA00038">
    <property type="reaction ID" value="UER00491"/>
</dbReference>
<accession>A0A8J7HF10</accession>
<dbReference type="RefSeq" id="WP_214438146.1">
    <property type="nucleotide sequence ID" value="NZ_JAECZB010000007.1"/>
</dbReference>
<dbReference type="Pfam" id="PF03721">
    <property type="entry name" value="UDPG_MGDP_dh_N"/>
    <property type="match status" value="1"/>
</dbReference>
<evidence type="ECO:0000256" key="9">
    <source>
        <dbReference type="PIRSR" id="PIRSR500134-2"/>
    </source>
</evidence>
<dbReference type="Gene3D" id="1.20.5.100">
    <property type="entry name" value="Cytochrome c1, transmembrane anchor, C-terminal"/>
    <property type="match status" value="1"/>
</dbReference>
<dbReference type="PANTHER" id="PTHR43750">
    <property type="entry name" value="UDP-GLUCOSE 6-DEHYDROGENASE TUAD"/>
    <property type="match status" value="1"/>
</dbReference>
<sequence length="463" mass="49705">MRVCVIGTGYVGLVTGACLAHIGHDVICIDNNEEKVKLMKSGQSPIFEPGLSEIMQSAIQTGKIQFSSDLAAGVAHGEILFIAVGTPPLPTGESDTRYVEAVARGIGANLNGGYKVIVNKSTVPIGSGDWVRMIVLDGIAERQKTLVPAGGIPSDEVLPESVAQFDVVSNPEFLREGSAVYDTFNPDRIVLGGNSQKAITLMQELYTPIVERKYAADQSLPPVPVLATDLSSAEMIKYAANAFLATKISFINEVANICDRVGADVTQVAKGIGLDSRIGKKFLQAGIGWGGSCFPKDVAALIHTADDYGYEAQLMKAAVSVNERQRLIALEKLQQVLKILKGKTVGLLGLTFKPDTDDMRDAPALNLIEQLNRLGAKVKAYDPIVSQTGMRHGLSGVLVETDAERLADGCDALVLVTEWEQFSSLDYAKMAKLMLHPVLIDGRNFLDPETMVRAGFQYVGVGR</sequence>
<protein>
    <recommendedName>
        <fullName evidence="3 7">UDP-glucose 6-dehydrogenase</fullName>
        <ecNumber evidence="3 7">1.1.1.22</ecNumber>
    </recommendedName>
</protein>
<evidence type="ECO:0000256" key="7">
    <source>
        <dbReference type="PIRNR" id="PIRNR000124"/>
    </source>
</evidence>
<feature type="binding site" evidence="10">
    <location>
        <position position="296"/>
    </location>
    <ligand>
        <name>NAD(+)</name>
        <dbReference type="ChEBI" id="CHEBI:57540"/>
    </ligand>
</feature>
<dbReference type="InterPro" id="IPR001732">
    <property type="entry name" value="UDP-Glc/GDP-Man_DH_N"/>
</dbReference>
<evidence type="ECO:0000256" key="8">
    <source>
        <dbReference type="PIRSR" id="PIRSR500134-1"/>
    </source>
</evidence>
<feature type="binding site" evidence="10">
    <location>
        <position position="86"/>
    </location>
    <ligand>
        <name>NAD(+)</name>
        <dbReference type="ChEBI" id="CHEBI:57540"/>
    </ligand>
</feature>
<keyword evidence="5 7" id="KW-0520">NAD</keyword>
<comment type="caution">
    <text evidence="12">The sequence shown here is derived from an EMBL/GenBank/DDBJ whole genome shotgun (WGS) entry which is preliminary data.</text>
</comment>
<dbReference type="PIRSF" id="PIRSF500134">
    <property type="entry name" value="UDPglc_DH_bac"/>
    <property type="match status" value="1"/>
</dbReference>
<dbReference type="GO" id="GO:0051287">
    <property type="term" value="F:NAD binding"/>
    <property type="evidence" value="ECO:0007669"/>
    <property type="project" value="InterPro"/>
</dbReference>
<comment type="pathway">
    <text evidence="1">Nucleotide-sugar biosynthesis; UDP-alpha-D-glucuronate biosynthesis; UDP-alpha-D-glucuronate from UDP-alpha-D-glucose: step 1/1.</text>
</comment>
<dbReference type="InterPro" id="IPR008927">
    <property type="entry name" value="6-PGluconate_DH-like_C_sf"/>
</dbReference>
<comment type="catalytic activity">
    <reaction evidence="6 7">
        <text>UDP-alpha-D-glucose + 2 NAD(+) + H2O = UDP-alpha-D-glucuronate + 2 NADH + 3 H(+)</text>
        <dbReference type="Rhea" id="RHEA:23596"/>
        <dbReference type="ChEBI" id="CHEBI:15377"/>
        <dbReference type="ChEBI" id="CHEBI:15378"/>
        <dbReference type="ChEBI" id="CHEBI:57540"/>
        <dbReference type="ChEBI" id="CHEBI:57945"/>
        <dbReference type="ChEBI" id="CHEBI:58052"/>
        <dbReference type="ChEBI" id="CHEBI:58885"/>
        <dbReference type="EC" id="1.1.1.22"/>
    </reaction>
</comment>
<dbReference type="PROSITE" id="PS51257">
    <property type="entry name" value="PROKAR_LIPOPROTEIN"/>
    <property type="match status" value="1"/>
</dbReference>
<feature type="binding site" evidence="10">
    <location>
        <position position="122"/>
    </location>
    <ligand>
        <name>NAD(+)</name>
        <dbReference type="ChEBI" id="CHEBI:57540"/>
    </ligand>
</feature>
<evidence type="ECO:0000256" key="5">
    <source>
        <dbReference type="ARBA" id="ARBA00023027"/>
    </source>
</evidence>
<gene>
    <name evidence="12" type="ORF">I8751_05475</name>
</gene>
<dbReference type="SUPFAM" id="SSF52413">
    <property type="entry name" value="UDP-glucose/GDP-mannose dehydrogenase C-terminal domain"/>
    <property type="match status" value="1"/>
</dbReference>
<feature type="binding site" evidence="10">
    <location>
        <position position="35"/>
    </location>
    <ligand>
        <name>NAD(+)</name>
        <dbReference type="ChEBI" id="CHEBI:57540"/>
    </ligand>
</feature>
<feature type="binding site" evidence="9">
    <location>
        <position position="237"/>
    </location>
    <ligand>
        <name>substrate</name>
    </ligand>
</feature>
<feature type="binding site" evidence="10">
    <location>
        <position position="360"/>
    </location>
    <ligand>
        <name>NAD(+)</name>
        <dbReference type="ChEBI" id="CHEBI:57540"/>
    </ligand>
</feature>
<keyword evidence="4 7" id="KW-0560">Oxidoreductase</keyword>
<dbReference type="InterPro" id="IPR014026">
    <property type="entry name" value="UDP-Glc/GDP-Man_DH_dimer"/>
</dbReference>
<feature type="binding site" evidence="9">
    <location>
        <position position="290"/>
    </location>
    <ligand>
        <name>substrate</name>
    </ligand>
</feature>
<evidence type="ECO:0000256" key="6">
    <source>
        <dbReference type="ARBA" id="ARBA00047473"/>
    </source>
</evidence>
<feature type="active site" description="Nucleophile" evidence="8">
    <location>
        <position position="293"/>
    </location>
</feature>
<dbReference type="GO" id="GO:0006065">
    <property type="term" value="P:UDP-glucuronate biosynthetic process"/>
    <property type="evidence" value="ECO:0007669"/>
    <property type="project" value="UniProtKB-UniPathway"/>
</dbReference>
<keyword evidence="13" id="KW-1185">Reference proteome</keyword>
<dbReference type="NCBIfam" id="TIGR03026">
    <property type="entry name" value="NDP-sugDHase"/>
    <property type="match status" value="1"/>
</dbReference>
<evidence type="ECO:0000256" key="3">
    <source>
        <dbReference type="ARBA" id="ARBA00012954"/>
    </source>
</evidence>
<evidence type="ECO:0000313" key="13">
    <source>
        <dbReference type="Proteomes" id="UP000599391"/>
    </source>
</evidence>
<feature type="domain" description="UDP-glucose/GDP-mannose dehydrogenase C-terminal" evidence="11">
    <location>
        <begin position="346"/>
        <end position="448"/>
    </location>
</feature>
<dbReference type="PIRSF" id="PIRSF000124">
    <property type="entry name" value="UDPglc_GDPman_dh"/>
    <property type="match status" value="1"/>
</dbReference>
<dbReference type="PANTHER" id="PTHR43750:SF3">
    <property type="entry name" value="UDP-GLUCOSE 6-DEHYDROGENASE TUAD"/>
    <property type="match status" value="1"/>
</dbReference>
<evidence type="ECO:0000313" key="12">
    <source>
        <dbReference type="EMBL" id="MBH8551835.1"/>
    </source>
</evidence>
<evidence type="ECO:0000256" key="10">
    <source>
        <dbReference type="PIRSR" id="PIRSR500134-3"/>
    </source>
</evidence>
<dbReference type="InterPro" id="IPR036291">
    <property type="entry name" value="NAD(P)-bd_dom_sf"/>
</dbReference>
<evidence type="ECO:0000256" key="1">
    <source>
        <dbReference type="ARBA" id="ARBA00004701"/>
    </source>
</evidence>
<organism evidence="12 13">
    <name type="scientific">Atlanticothrix silvestris CENA357</name>
    <dbReference type="NCBI Taxonomy" id="1725252"/>
    <lineage>
        <taxon>Bacteria</taxon>
        <taxon>Bacillati</taxon>
        <taxon>Cyanobacteriota</taxon>
        <taxon>Cyanophyceae</taxon>
        <taxon>Nostocales</taxon>
        <taxon>Nodulariaceae</taxon>
        <taxon>Atlanticothrix</taxon>
        <taxon>Atlanticothrix silvestris</taxon>
    </lineage>
</organism>
<proteinExistence type="inferred from homology"/>
<dbReference type="EC" id="1.1.1.22" evidence="3 7"/>
<evidence type="ECO:0000259" key="11">
    <source>
        <dbReference type="SMART" id="SM00984"/>
    </source>
</evidence>
<dbReference type="InterPro" id="IPR028357">
    <property type="entry name" value="UDPglc_DH_bac"/>
</dbReference>
<feature type="binding site" evidence="10">
    <location>
        <position position="176"/>
    </location>
    <ligand>
        <name>NAD(+)</name>
        <dbReference type="ChEBI" id="CHEBI:57540"/>
    </ligand>
</feature>
<dbReference type="GO" id="GO:0000271">
    <property type="term" value="P:polysaccharide biosynthetic process"/>
    <property type="evidence" value="ECO:0007669"/>
    <property type="project" value="InterPro"/>
</dbReference>
<dbReference type="AlphaFoldDB" id="A0A8J7HF10"/>
<dbReference type="SUPFAM" id="SSF48179">
    <property type="entry name" value="6-phosphogluconate dehydrogenase C-terminal domain-like"/>
    <property type="match status" value="1"/>
</dbReference>
<feature type="binding site" evidence="9">
    <location>
        <position position="353"/>
    </location>
    <ligand>
        <name>substrate</name>
    </ligand>
</feature>
<dbReference type="Gene3D" id="3.40.50.720">
    <property type="entry name" value="NAD(P)-binding Rossmann-like Domain"/>
    <property type="match status" value="2"/>
</dbReference>
<feature type="binding site" evidence="9">
    <location>
        <begin position="173"/>
        <end position="176"/>
    </location>
    <ligand>
        <name>substrate</name>
    </ligand>
</feature>
<dbReference type="Pfam" id="PF03720">
    <property type="entry name" value="UDPG_MGDP_dh_C"/>
    <property type="match status" value="1"/>
</dbReference>
<comment type="similarity">
    <text evidence="2 7">Belongs to the UDP-glucose/GDP-mannose dehydrogenase family.</text>
</comment>
<dbReference type="GO" id="GO:0003979">
    <property type="term" value="F:UDP-glucose 6-dehydrogenase activity"/>
    <property type="evidence" value="ECO:0007669"/>
    <property type="project" value="UniProtKB-EC"/>
</dbReference>
<evidence type="ECO:0000256" key="2">
    <source>
        <dbReference type="ARBA" id="ARBA00006601"/>
    </source>
</evidence>